<dbReference type="STRING" id="418495.SAMN05216215_1007197"/>
<proteinExistence type="predicted"/>
<dbReference type="Gene3D" id="1.20.120.450">
    <property type="entry name" value="dinb family like domain"/>
    <property type="match status" value="1"/>
</dbReference>
<evidence type="ECO:0008006" key="3">
    <source>
        <dbReference type="Google" id="ProtNLM"/>
    </source>
</evidence>
<sequence length="170" mass="19198">MTSTLTGERADILELLRAHRGFLRHTVQNLTDEQARLRPTKSELYLGGLIKHVTEVERSWADFIRNGRKFDAYDEAAFAEQAATFHPTDEETLESLLAEYAAVAERTDEIVASLPDLDLSHLLPDAPWQEEKGQRWTVRRALLHVVAETAQHAGHADIIRETIDGQKTMG</sequence>
<evidence type="ECO:0000313" key="1">
    <source>
        <dbReference type="EMBL" id="SDX09715.1"/>
    </source>
</evidence>
<dbReference type="InterPro" id="IPR034660">
    <property type="entry name" value="DinB/YfiT-like"/>
</dbReference>
<protein>
    <recommendedName>
        <fullName evidence="3">DinB superfamily protein</fullName>
    </recommendedName>
</protein>
<reference evidence="2" key="1">
    <citation type="submission" date="2016-10" db="EMBL/GenBank/DDBJ databases">
        <authorList>
            <person name="Varghese N."/>
            <person name="Submissions S."/>
        </authorList>
    </citation>
    <scope>NUCLEOTIDE SEQUENCE [LARGE SCALE GENOMIC DNA]</scope>
    <source>
        <strain evidence="2">CGMCC 4.3530</strain>
    </source>
</reference>
<evidence type="ECO:0000313" key="2">
    <source>
        <dbReference type="Proteomes" id="UP000199529"/>
    </source>
</evidence>
<dbReference type="RefSeq" id="WP_093264175.1">
    <property type="nucleotide sequence ID" value="NZ_FNOK01000007.1"/>
</dbReference>
<dbReference type="Pfam" id="PF04978">
    <property type="entry name" value="MST"/>
    <property type="match status" value="1"/>
</dbReference>
<dbReference type="OrthoDB" id="4548523at2"/>
<keyword evidence="2" id="KW-1185">Reference proteome</keyword>
<accession>A0A1H2YXC9</accession>
<dbReference type="Proteomes" id="UP000199529">
    <property type="component" value="Unassembled WGS sequence"/>
</dbReference>
<organism evidence="1 2">
    <name type="scientific">Saccharopolyspora shandongensis</name>
    <dbReference type="NCBI Taxonomy" id="418495"/>
    <lineage>
        <taxon>Bacteria</taxon>
        <taxon>Bacillati</taxon>
        <taxon>Actinomycetota</taxon>
        <taxon>Actinomycetes</taxon>
        <taxon>Pseudonocardiales</taxon>
        <taxon>Pseudonocardiaceae</taxon>
        <taxon>Saccharopolyspora</taxon>
    </lineage>
</organism>
<dbReference type="InterPro" id="IPR007061">
    <property type="entry name" value="MST-like"/>
</dbReference>
<dbReference type="SUPFAM" id="SSF109854">
    <property type="entry name" value="DinB/YfiT-like putative metalloenzymes"/>
    <property type="match status" value="1"/>
</dbReference>
<dbReference type="AlphaFoldDB" id="A0A1H2YXC9"/>
<gene>
    <name evidence="1" type="ORF">SAMN05216215_1007197</name>
</gene>
<dbReference type="EMBL" id="FNOK01000007">
    <property type="protein sequence ID" value="SDX09715.1"/>
    <property type="molecule type" value="Genomic_DNA"/>
</dbReference>
<name>A0A1H2YXC9_9PSEU</name>